<dbReference type="AlphaFoldDB" id="A0AA39U8M1"/>
<dbReference type="GO" id="GO:0004061">
    <property type="term" value="F:arylformamidase activity"/>
    <property type="evidence" value="ECO:0007669"/>
    <property type="project" value="InterPro"/>
</dbReference>
<dbReference type="EMBL" id="JAFEKC020000015">
    <property type="protein sequence ID" value="KAK0510521.1"/>
    <property type="molecule type" value="Genomic_DNA"/>
</dbReference>
<dbReference type="GO" id="GO:0019441">
    <property type="term" value="P:L-tryptophan catabolic process to kynurenine"/>
    <property type="evidence" value="ECO:0007669"/>
    <property type="project" value="InterPro"/>
</dbReference>
<dbReference type="Pfam" id="PF04199">
    <property type="entry name" value="Cyclase"/>
    <property type="match status" value="1"/>
</dbReference>
<dbReference type="SUPFAM" id="SSF102198">
    <property type="entry name" value="Putative cyclase"/>
    <property type="match status" value="1"/>
</dbReference>
<dbReference type="InterPro" id="IPR037175">
    <property type="entry name" value="KFase_sf"/>
</dbReference>
<accession>A0AA39U8M1</accession>
<sequence>MPPSIYDTPYDELPNTRQVWVGEPSSHEEGLGKVSLLTPELVAKTAAEEIKTGQRVTMNWDLTKLEYSFAGRHKTQHHIVPIVNGVAFDDVYLMNPQNGSQWDGLRHCSQSVPAKGDEPPPERVFYGGTTAAEIQDRQSDRIGTQHWAQAGIVGRGVLIDYVSHAEKKGIKYGSFENHGIKLSDILEIAKDSNIEFRKGDILLVRSGMTKEWDSMSMADKAAHGAAGRASAVGVEATEEMLRFLWNSGFAAVAGDAFAFEVWPPQGPILLHEYLLAGWGMPIGELFDLEQLAQTCKQLDRWSFFFTSTPLNQPGGVSSPPNAIAIF</sequence>
<evidence type="ECO:0000256" key="1">
    <source>
        <dbReference type="ARBA" id="ARBA00007865"/>
    </source>
</evidence>
<reference evidence="2" key="1">
    <citation type="submission" date="2023-03" db="EMBL/GenBank/DDBJ databases">
        <title>Complete genome of Cladonia borealis.</title>
        <authorList>
            <person name="Park H."/>
        </authorList>
    </citation>
    <scope>NUCLEOTIDE SEQUENCE</scope>
    <source>
        <strain evidence="2">ANT050790</strain>
    </source>
</reference>
<dbReference type="Gene3D" id="3.50.30.50">
    <property type="entry name" value="Putative cyclase"/>
    <property type="match status" value="1"/>
</dbReference>
<dbReference type="InterPro" id="IPR007325">
    <property type="entry name" value="KFase/CYL"/>
</dbReference>
<keyword evidence="3" id="KW-1185">Reference proteome</keyword>
<organism evidence="2 3">
    <name type="scientific">Cladonia borealis</name>
    <dbReference type="NCBI Taxonomy" id="184061"/>
    <lineage>
        <taxon>Eukaryota</taxon>
        <taxon>Fungi</taxon>
        <taxon>Dikarya</taxon>
        <taxon>Ascomycota</taxon>
        <taxon>Pezizomycotina</taxon>
        <taxon>Lecanoromycetes</taxon>
        <taxon>OSLEUM clade</taxon>
        <taxon>Lecanoromycetidae</taxon>
        <taxon>Lecanorales</taxon>
        <taxon>Lecanorineae</taxon>
        <taxon>Cladoniaceae</taxon>
        <taxon>Cladonia</taxon>
    </lineage>
</organism>
<comment type="caution">
    <text evidence="2">The sequence shown here is derived from an EMBL/GenBank/DDBJ whole genome shotgun (WGS) entry which is preliminary data.</text>
</comment>
<name>A0AA39U8M1_9LECA</name>
<comment type="similarity">
    <text evidence="1">Belongs to the Cyclase 1 superfamily.</text>
</comment>
<proteinExistence type="inferred from homology"/>
<evidence type="ECO:0008006" key="4">
    <source>
        <dbReference type="Google" id="ProtNLM"/>
    </source>
</evidence>
<evidence type="ECO:0000313" key="3">
    <source>
        <dbReference type="Proteomes" id="UP001166286"/>
    </source>
</evidence>
<dbReference type="PANTHER" id="PTHR34861">
    <property type="match status" value="1"/>
</dbReference>
<protein>
    <recommendedName>
        <fullName evidence="4">Cyclase</fullName>
    </recommendedName>
</protein>
<gene>
    <name evidence="2" type="ORF">JMJ35_006953</name>
</gene>
<evidence type="ECO:0000313" key="2">
    <source>
        <dbReference type="EMBL" id="KAK0510521.1"/>
    </source>
</evidence>
<dbReference type="Proteomes" id="UP001166286">
    <property type="component" value="Unassembled WGS sequence"/>
</dbReference>
<dbReference type="PANTHER" id="PTHR34861:SF8">
    <property type="entry name" value="CYCLASE"/>
    <property type="match status" value="1"/>
</dbReference>